<evidence type="ECO:0000313" key="1">
    <source>
        <dbReference type="EMBL" id="TDT16086.1"/>
    </source>
</evidence>
<organism evidence="1 2">
    <name type="scientific">Ilumatobacter fluminis</name>
    <dbReference type="NCBI Taxonomy" id="467091"/>
    <lineage>
        <taxon>Bacteria</taxon>
        <taxon>Bacillati</taxon>
        <taxon>Actinomycetota</taxon>
        <taxon>Acidimicrobiia</taxon>
        <taxon>Acidimicrobiales</taxon>
        <taxon>Ilumatobacteraceae</taxon>
        <taxon>Ilumatobacter</taxon>
    </lineage>
</organism>
<keyword evidence="2" id="KW-1185">Reference proteome</keyword>
<reference evidence="1 2" key="1">
    <citation type="submission" date="2019-03" db="EMBL/GenBank/DDBJ databases">
        <title>Sequencing the genomes of 1000 actinobacteria strains.</title>
        <authorList>
            <person name="Klenk H.-P."/>
        </authorList>
    </citation>
    <scope>NUCLEOTIDE SEQUENCE [LARGE SCALE GENOMIC DNA]</scope>
    <source>
        <strain evidence="1 2">DSM 18936</strain>
    </source>
</reference>
<evidence type="ECO:0000313" key="2">
    <source>
        <dbReference type="Proteomes" id="UP000294558"/>
    </source>
</evidence>
<gene>
    <name evidence="1" type="ORF">BDK89_1668</name>
</gene>
<sequence>MLLDVSPVAMECDERFLDDVIGDFGVARQDVRQPDHRVAAGAIQLGHACVTLRRVGPDGHVTHFAPHPL</sequence>
<dbReference type="AlphaFoldDB" id="A0A4R7I0L8"/>
<accession>A0A4R7I0L8</accession>
<dbReference type="EMBL" id="SOAU01000001">
    <property type="protein sequence ID" value="TDT16086.1"/>
    <property type="molecule type" value="Genomic_DNA"/>
</dbReference>
<comment type="caution">
    <text evidence="1">The sequence shown here is derived from an EMBL/GenBank/DDBJ whole genome shotgun (WGS) entry which is preliminary data.</text>
</comment>
<name>A0A4R7I0L8_9ACTN</name>
<proteinExistence type="predicted"/>
<dbReference type="Proteomes" id="UP000294558">
    <property type="component" value="Unassembled WGS sequence"/>
</dbReference>
<protein>
    <submittedName>
        <fullName evidence="1">Uncharacterized protein</fullName>
    </submittedName>
</protein>